<evidence type="ECO:0000313" key="7">
    <source>
        <dbReference type="EMBL" id="MDR6268630.1"/>
    </source>
</evidence>
<keyword evidence="2 5" id="KW-0812">Transmembrane</keyword>
<evidence type="ECO:0000256" key="3">
    <source>
        <dbReference type="ARBA" id="ARBA00022989"/>
    </source>
</evidence>
<evidence type="ECO:0000256" key="2">
    <source>
        <dbReference type="ARBA" id="ARBA00022692"/>
    </source>
</evidence>
<dbReference type="PANTHER" id="PTHR11662">
    <property type="entry name" value="SOLUTE CARRIER FAMILY 17"/>
    <property type="match status" value="1"/>
</dbReference>
<gene>
    <name evidence="7" type="ORF">JOE69_000868</name>
</gene>
<keyword evidence="4 5" id="KW-0472">Membrane</keyword>
<feature type="transmembrane region" description="Helical" evidence="5">
    <location>
        <begin position="378"/>
        <end position="405"/>
    </location>
</feature>
<dbReference type="InterPro" id="IPR020846">
    <property type="entry name" value="MFS_dom"/>
</dbReference>
<feature type="transmembrane region" description="Helical" evidence="5">
    <location>
        <begin position="60"/>
        <end position="83"/>
    </location>
</feature>
<keyword evidence="8" id="KW-1185">Reference proteome</keyword>
<comment type="subcellular location">
    <subcellularLocation>
        <location evidence="1">Cell membrane</location>
        <topology evidence="1">Multi-pass membrane protein</topology>
    </subcellularLocation>
</comment>
<dbReference type="InterPro" id="IPR000849">
    <property type="entry name" value="Sugar_P_transporter"/>
</dbReference>
<dbReference type="PANTHER" id="PTHR11662:SF333">
    <property type="entry name" value="D-GALACTONATE TRANSPORTER"/>
    <property type="match status" value="1"/>
</dbReference>
<evidence type="ECO:0000259" key="6">
    <source>
        <dbReference type="PROSITE" id="PS50850"/>
    </source>
</evidence>
<dbReference type="RefSeq" id="WP_309796390.1">
    <property type="nucleotide sequence ID" value="NZ_BAAAHY010000006.1"/>
</dbReference>
<feature type="transmembrane region" description="Helical" evidence="5">
    <location>
        <begin position="281"/>
        <end position="302"/>
    </location>
</feature>
<dbReference type="Gene3D" id="1.20.1250.20">
    <property type="entry name" value="MFS general substrate transporter like domains"/>
    <property type="match status" value="2"/>
</dbReference>
<dbReference type="PIRSF" id="PIRSF002808">
    <property type="entry name" value="Hexose_phosphate_transp"/>
    <property type="match status" value="1"/>
</dbReference>
<dbReference type="SUPFAM" id="SSF103473">
    <property type="entry name" value="MFS general substrate transporter"/>
    <property type="match status" value="1"/>
</dbReference>
<evidence type="ECO:0000256" key="1">
    <source>
        <dbReference type="ARBA" id="ARBA00004651"/>
    </source>
</evidence>
<dbReference type="InterPro" id="IPR036259">
    <property type="entry name" value="MFS_trans_sf"/>
</dbReference>
<dbReference type="CDD" id="cd17319">
    <property type="entry name" value="MFS_ExuT_GudP_like"/>
    <property type="match status" value="1"/>
</dbReference>
<dbReference type="PROSITE" id="PS50850">
    <property type="entry name" value="MFS"/>
    <property type="match status" value="1"/>
</dbReference>
<feature type="transmembrane region" description="Helical" evidence="5">
    <location>
        <begin position="411"/>
        <end position="434"/>
    </location>
</feature>
<name>A0ABU1J917_9MICC</name>
<accession>A0ABU1J917</accession>
<feature type="transmembrane region" description="Helical" evidence="5">
    <location>
        <begin position="95"/>
        <end position="119"/>
    </location>
</feature>
<dbReference type="EMBL" id="JAVDQF010000001">
    <property type="protein sequence ID" value="MDR6268630.1"/>
    <property type="molecule type" value="Genomic_DNA"/>
</dbReference>
<dbReference type="InterPro" id="IPR050382">
    <property type="entry name" value="MFS_Na/Anion_cotransporter"/>
</dbReference>
<feature type="transmembrane region" description="Helical" evidence="5">
    <location>
        <begin position="249"/>
        <end position="269"/>
    </location>
</feature>
<feature type="transmembrane region" description="Helical" evidence="5">
    <location>
        <begin position="179"/>
        <end position="200"/>
    </location>
</feature>
<reference evidence="7 8" key="1">
    <citation type="submission" date="2023-07" db="EMBL/GenBank/DDBJ databases">
        <title>Sequencing the genomes of 1000 actinobacteria strains.</title>
        <authorList>
            <person name="Klenk H.-P."/>
        </authorList>
    </citation>
    <scope>NUCLEOTIDE SEQUENCE [LARGE SCALE GENOMIC DNA]</scope>
    <source>
        <strain evidence="7 8">DSM 14555</strain>
    </source>
</reference>
<dbReference type="InterPro" id="IPR011701">
    <property type="entry name" value="MFS"/>
</dbReference>
<keyword evidence="3 5" id="KW-1133">Transmembrane helix</keyword>
<dbReference type="Proteomes" id="UP001185069">
    <property type="component" value="Unassembled WGS sequence"/>
</dbReference>
<comment type="caution">
    <text evidence="7">The sequence shown here is derived from an EMBL/GenBank/DDBJ whole genome shotgun (WGS) entry which is preliminary data.</text>
</comment>
<feature type="transmembrane region" description="Helical" evidence="5">
    <location>
        <begin position="22"/>
        <end position="39"/>
    </location>
</feature>
<protein>
    <submittedName>
        <fullName evidence="7">ACS family D-galactonate transporter-like MFS transporter</fullName>
    </submittedName>
</protein>
<sequence>MASSKATAETPAFTRPNGLTRYRYVILAFLFAATFINYLDRATLSVVKGDIQNEIGASETQMGFILSAFAWSITLVILVFGVLMQKFGARTIGTASIGGFSLMTLLTATATTFPMLAVFRFGLGVFEAPTFPLNSNLARNWFPRSARAKAVSIYMTGSFFGLAFAVPLLGWILGIFNSWHSVFIFAGVLGLMITVLWWVFVRSVPNQSKRVSQAEIDLINSEPEAPVVVDPPKPDRRDWRSVFFERRLVGIYLGAFGTSTVVFFFITWFPDYLASQLGFNFKTGGAFVAALPFICGMIGMLTSGWLSDRLVKTGKKPGEARRVSVTIGLSGVVLIAVIPLLGRDNTAAIMAILCISFFFAGMANTAWLLAAEISKPRLLGLTTGVYGFWVNLFGALTPIVVGVILDATGKNYSMVFGYVGGTALLGALAYIFIVDKVEPSADRRFPDGVPS</sequence>
<organism evidence="7 8">
    <name type="scientific">Arthrobacter russicus</name>
    <dbReference type="NCBI Taxonomy" id="172040"/>
    <lineage>
        <taxon>Bacteria</taxon>
        <taxon>Bacillati</taxon>
        <taxon>Actinomycetota</taxon>
        <taxon>Actinomycetes</taxon>
        <taxon>Micrococcales</taxon>
        <taxon>Micrococcaceae</taxon>
        <taxon>Arthrobacter</taxon>
    </lineage>
</organism>
<feature type="domain" description="Major facilitator superfamily (MFS) profile" evidence="6">
    <location>
        <begin position="26"/>
        <end position="438"/>
    </location>
</feature>
<proteinExistence type="predicted"/>
<evidence type="ECO:0000313" key="8">
    <source>
        <dbReference type="Proteomes" id="UP001185069"/>
    </source>
</evidence>
<feature type="transmembrane region" description="Helical" evidence="5">
    <location>
        <begin position="323"/>
        <end position="341"/>
    </location>
</feature>
<feature type="transmembrane region" description="Helical" evidence="5">
    <location>
        <begin position="347"/>
        <end position="371"/>
    </location>
</feature>
<feature type="transmembrane region" description="Helical" evidence="5">
    <location>
        <begin position="151"/>
        <end position="173"/>
    </location>
</feature>
<evidence type="ECO:0000256" key="4">
    <source>
        <dbReference type="ARBA" id="ARBA00023136"/>
    </source>
</evidence>
<evidence type="ECO:0000256" key="5">
    <source>
        <dbReference type="SAM" id="Phobius"/>
    </source>
</evidence>
<dbReference type="Pfam" id="PF07690">
    <property type="entry name" value="MFS_1"/>
    <property type="match status" value="1"/>
</dbReference>